<dbReference type="AlphaFoldDB" id="A0A8D9AIW9"/>
<evidence type="ECO:0000313" key="1">
    <source>
        <dbReference type="EMBL" id="CAG6767328.1"/>
    </source>
</evidence>
<name>A0A8D9AIW9_9HEMI</name>
<proteinExistence type="predicted"/>
<protein>
    <submittedName>
        <fullName evidence="1">Uncharacterized protein</fullName>
    </submittedName>
</protein>
<accession>A0A8D9AIW9</accession>
<dbReference type="EMBL" id="HBUF01573117">
    <property type="protein sequence ID" value="CAG6767328.1"/>
    <property type="molecule type" value="Transcribed_RNA"/>
</dbReference>
<sequence length="102" mass="12021">MRVDVHMYRRTRRESKCMRWYLIRDSLQRETSHCKGNELRVISSDGSYPLMDLFILLNRSCRIQLCSIKCVCVNFSKILISCFLSPPFSFCIFSEALVYPPT</sequence>
<reference evidence="1" key="1">
    <citation type="submission" date="2021-05" db="EMBL/GenBank/DDBJ databases">
        <authorList>
            <person name="Alioto T."/>
            <person name="Alioto T."/>
            <person name="Gomez Garrido J."/>
        </authorList>
    </citation>
    <scope>NUCLEOTIDE SEQUENCE</scope>
</reference>
<organism evidence="1">
    <name type="scientific">Cacopsylla melanoneura</name>
    <dbReference type="NCBI Taxonomy" id="428564"/>
    <lineage>
        <taxon>Eukaryota</taxon>
        <taxon>Metazoa</taxon>
        <taxon>Ecdysozoa</taxon>
        <taxon>Arthropoda</taxon>
        <taxon>Hexapoda</taxon>
        <taxon>Insecta</taxon>
        <taxon>Pterygota</taxon>
        <taxon>Neoptera</taxon>
        <taxon>Paraneoptera</taxon>
        <taxon>Hemiptera</taxon>
        <taxon>Sternorrhyncha</taxon>
        <taxon>Psylloidea</taxon>
        <taxon>Psyllidae</taxon>
        <taxon>Psyllinae</taxon>
        <taxon>Cacopsylla</taxon>
    </lineage>
</organism>